<keyword evidence="2" id="KW-0732">Signal</keyword>
<evidence type="ECO:0008006" key="7">
    <source>
        <dbReference type="Google" id="ProtNLM"/>
    </source>
</evidence>
<feature type="region of interest" description="Disordered" evidence="1">
    <location>
        <begin position="49"/>
        <end position="73"/>
    </location>
</feature>
<evidence type="ECO:0000256" key="2">
    <source>
        <dbReference type="SAM" id="SignalP"/>
    </source>
</evidence>
<comment type="caution">
    <text evidence="4">The sequence shown here is derived from an EMBL/GenBank/DDBJ whole genome shotgun (WGS) entry which is preliminary data.</text>
</comment>
<feature type="signal peptide" evidence="2">
    <location>
        <begin position="1"/>
        <end position="23"/>
    </location>
</feature>
<gene>
    <name evidence="4" type="ORF">TGAM01_v207288</name>
    <name evidence="3" type="ORF">TGAMA5MH_06746</name>
</gene>
<evidence type="ECO:0000313" key="5">
    <source>
        <dbReference type="Proteomes" id="UP000054821"/>
    </source>
</evidence>
<sequence>MLRSPSSFGSLLRFLLLTQRVRAPLSSQLIPSLHAREIAKSENKFIIQERREEGNAPKRRKSDARAASGTDEDLVQCKPTRKELGSIRWLMLVVDEVHSYATNATILA</sequence>
<reference evidence="4" key="3">
    <citation type="submission" date="2017-08" db="EMBL/GenBank/DDBJ databases">
        <title>Trichoderma gamsii strain T6085, whole genome shotgun sequencing project.</title>
        <authorList>
            <person name="Baroncelli R."/>
        </authorList>
    </citation>
    <scope>NUCLEOTIDE SEQUENCE</scope>
    <source>
        <strain evidence="4">T6085</strain>
    </source>
</reference>
<evidence type="ECO:0000256" key="1">
    <source>
        <dbReference type="SAM" id="MobiDB-lite"/>
    </source>
</evidence>
<protein>
    <recommendedName>
        <fullName evidence="7">Helicase ATP-binding domain-containing protein</fullName>
    </recommendedName>
</protein>
<dbReference type="EMBL" id="JPDN02000026">
    <property type="protein sequence ID" value="PON23960.1"/>
    <property type="molecule type" value="Genomic_DNA"/>
</dbReference>
<evidence type="ECO:0000313" key="4">
    <source>
        <dbReference type="EMBL" id="PON23960.1"/>
    </source>
</evidence>
<dbReference type="Proteomes" id="UP000236546">
    <property type="component" value="Unassembled WGS sequence"/>
</dbReference>
<name>A0A0W7VU75_9HYPO</name>
<evidence type="ECO:0000313" key="3">
    <source>
        <dbReference type="EMBL" id="PNP41420.1"/>
    </source>
</evidence>
<accession>A0A0W7VU75</accession>
<evidence type="ECO:0000313" key="6">
    <source>
        <dbReference type="Proteomes" id="UP000236546"/>
    </source>
</evidence>
<keyword evidence="5" id="KW-1185">Reference proteome</keyword>
<dbReference type="AlphaFoldDB" id="A0A0W7VU75"/>
<proteinExistence type="predicted"/>
<reference evidence="4 5" key="1">
    <citation type="journal article" date="2016" name="Genome Announc.">
        <title>Draft Whole-Genome Sequence of Trichoderma gamsii T6085, a Promising Biocontrol Agent of Fusarium Head Blight on Wheat.</title>
        <authorList>
            <person name="Baroncelli R."/>
            <person name="Zapparata A."/>
            <person name="Piaggeschi G."/>
            <person name="Sarrocco S."/>
            <person name="Vannacci G."/>
        </authorList>
    </citation>
    <scope>NUCLEOTIDE SEQUENCE [LARGE SCALE GENOMIC DNA]</scope>
    <source>
        <strain evidence="4 5">T6085</strain>
    </source>
</reference>
<reference evidence="3 6" key="2">
    <citation type="submission" date="2017-02" db="EMBL/GenBank/DDBJ databases">
        <title>Genomes of Trichoderma spp. with biocontrol activity.</title>
        <authorList>
            <person name="Gardiner D."/>
            <person name="Kazan K."/>
            <person name="Vos C."/>
            <person name="Harvey P."/>
        </authorList>
    </citation>
    <scope>NUCLEOTIDE SEQUENCE [LARGE SCALE GENOMIC DNA]</scope>
    <source>
        <strain evidence="3 6">A5MH</strain>
    </source>
</reference>
<dbReference type="GeneID" id="29983730"/>
<feature type="chain" id="PRO_5014528216" description="Helicase ATP-binding domain-containing protein" evidence="2">
    <location>
        <begin position="24"/>
        <end position="108"/>
    </location>
</feature>
<organism evidence="4 5">
    <name type="scientific">Trichoderma gamsii</name>
    <dbReference type="NCBI Taxonomy" id="398673"/>
    <lineage>
        <taxon>Eukaryota</taxon>
        <taxon>Fungi</taxon>
        <taxon>Dikarya</taxon>
        <taxon>Ascomycota</taxon>
        <taxon>Pezizomycotina</taxon>
        <taxon>Sordariomycetes</taxon>
        <taxon>Hypocreomycetidae</taxon>
        <taxon>Hypocreales</taxon>
        <taxon>Hypocreaceae</taxon>
        <taxon>Trichoderma</taxon>
    </lineage>
</organism>
<dbReference type="EMBL" id="MTYH01000058">
    <property type="protein sequence ID" value="PNP41420.1"/>
    <property type="molecule type" value="Genomic_DNA"/>
</dbReference>
<dbReference type="Proteomes" id="UP000054821">
    <property type="component" value="Unassembled WGS sequence"/>
</dbReference>
<dbReference type="RefSeq" id="XP_018663020.1">
    <property type="nucleotide sequence ID" value="XM_018803647.1"/>
</dbReference>